<name>A0AAN9A9K5_HALRR</name>
<proteinExistence type="inferred from homology"/>
<keyword evidence="3 9" id="KW-0812">Transmembrane</keyword>
<evidence type="ECO:0000256" key="9">
    <source>
        <dbReference type="RuleBase" id="RU367081"/>
    </source>
</evidence>
<keyword evidence="9" id="KW-0256">Endoplasmic reticulum</keyword>
<comment type="subcellular location">
    <subcellularLocation>
        <location evidence="1">Endomembrane system</location>
        <topology evidence="1">Multi-pass membrane protein</topology>
    </subcellularLocation>
    <subcellularLocation>
        <location evidence="9">Endoplasmic reticulum membrane</location>
    </subcellularLocation>
</comment>
<evidence type="ECO:0000313" key="11">
    <source>
        <dbReference type="EMBL" id="KAK7074947.1"/>
    </source>
</evidence>
<reference evidence="11 12" key="1">
    <citation type="submission" date="2023-11" db="EMBL/GenBank/DDBJ databases">
        <title>Halocaridina rubra genome assembly.</title>
        <authorList>
            <person name="Smith C."/>
        </authorList>
    </citation>
    <scope>NUCLEOTIDE SEQUENCE [LARGE SCALE GENOMIC DNA]</scope>
    <source>
        <strain evidence="11">EP-1</strain>
        <tissue evidence="11">Whole</tissue>
    </source>
</reference>
<feature type="transmembrane region" description="Helical" evidence="9">
    <location>
        <begin position="94"/>
        <end position="115"/>
    </location>
</feature>
<evidence type="ECO:0000256" key="1">
    <source>
        <dbReference type="ARBA" id="ARBA00004127"/>
    </source>
</evidence>
<dbReference type="PANTHER" id="PTHR14624">
    <property type="entry name" value="DFG10 PROTEIN"/>
    <property type="match status" value="1"/>
</dbReference>
<comment type="similarity">
    <text evidence="6 9">Belongs to the steroid 5-alpha reductase family. Polyprenal reductase subfamily.</text>
</comment>
<dbReference type="AlphaFoldDB" id="A0AAN9A9K5"/>
<comment type="pathway">
    <text evidence="9">Protein modification; protein glycosylation.</text>
</comment>
<evidence type="ECO:0000256" key="6">
    <source>
        <dbReference type="ARBA" id="ARBA00046320"/>
    </source>
</evidence>
<dbReference type="InterPro" id="IPR001104">
    <property type="entry name" value="3-oxo-5_a-steroid_4-DH_C"/>
</dbReference>
<dbReference type="Proteomes" id="UP001381693">
    <property type="component" value="Unassembled WGS sequence"/>
</dbReference>
<dbReference type="GO" id="GO:0006488">
    <property type="term" value="P:dolichol-linked oligosaccharide biosynthetic process"/>
    <property type="evidence" value="ECO:0007669"/>
    <property type="project" value="UniProtKB-UniRule"/>
</dbReference>
<evidence type="ECO:0000256" key="8">
    <source>
        <dbReference type="ARBA" id="ARBA00049427"/>
    </source>
</evidence>
<dbReference type="Gene3D" id="1.20.120.1630">
    <property type="match status" value="1"/>
</dbReference>
<feature type="transmembrane region" description="Helical" evidence="9">
    <location>
        <begin position="164"/>
        <end position="181"/>
    </location>
</feature>
<feature type="domain" description="3-oxo-5-alpha-steroid 4-dehydrogenase C-terminal" evidence="10">
    <location>
        <begin position="63"/>
        <end position="205"/>
    </location>
</feature>
<keyword evidence="9" id="KW-0521">NADP</keyword>
<dbReference type="GO" id="GO:0102389">
    <property type="term" value="F:polyprenol reductase activity"/>
    <property type="evidence" value="ECO:0007669"/>
    <property type="project" value="UniProtKB-UniRule"/>
</dbReference>
<dbReference type="PROSITE" id="PS50244">
    <property type="entry name" value="S5A_REDUCTASE"/>
    <property type="match status" value="1"/>
</dbReference>
<dbReference type="GO" id="GO:0003865">
    <property type="term" value="F:3-oxo-5-alpha-steroid 4-dehydrogenase activity"/>
    <property type="evidence" value="ECO:0007669"/>
    <property type="project" value="TreeGrafter"/>
</dbReference>
<comment type="caution">
    <text evidence="11">The sequence shown here is derived from an EMBL/GenBank/DDBJ whole genome shotgun (WGS) entry which is preliminary data.</text>
</comment>
<evidence type="ECO:0000256" key="5">
    <source>
        <dbReference type="ARBA" id="ARBA00023136"/>
    </source>
</evidence>
<dbReference type="GO" id="GO:0016095">
    <property type="term" value="P:polyprenol catabolic process"/>
    <property type="evidence" value="ECO:0007669"/>
    <property type="project" value="UniProtKB-UniRule"/>
</dbReference>
<feature type="transmembrane region" description="Helical" evidence="9">
    <location>
        <begin position="17"/>
        <end position="34"/>
    </location>
</feature>
<comment type="catalytic activity">
    <reaction evidence="8 9">
        <text>a di-trans,poly-cis-dolichal + NADP(+) = a di-trans,poly-cis-polyprenal + NADPH + H(+)</text>
        <dbReference type="Rhea" id="RHEA:80727"/>
        <dbReference type="Rhea" id="RHEA-COMP:19536"/>
        <dbReference type="Rhea" id="RHEA-COMP:19537"/>
        <dbReference type="ChEBI" id="CHEBI:15378"/>
        <dbReference type="ChEBI" id="CHEBI:57783"/>
        <dbReference type="ChEBI" id="CHEBI:58349"/>
        <dbReference type="ChEBI" id="CHEBI:231623"/>
        <dbReference type="ChEBI" id="CHEBI:231637"/>
        <dbReference type="EC" id="1.3.1.94"/>
    </reaction>
    <physiologicalReaction direction="right-to-left" evidence="8 9">
        <dbReference type="Rhea" id="RHEA:80729"/>
    </physiologicalReaction>
</comment>
<dbReference type="InterPro" id="IPR039698">
    <property type="entry name" value="Dfg10/SRD5A3"/>
</dbReference>
<accession>A0AAN9A9K5</accession>
<dbReference type="GO" id="GO:0160198">
    <property type="term" value="F:polyprenal reductase activity"/>
    <property type="evidence" value="ECO:0007669"/>
    <property type="project" value="UniProtKB-EC"/>
</dbReference>
<sequence length="205" mass="23549">MTPNLGELSRFWKCPKVSTTSAAISIVLFALHIYRRLYENLFVSVFSSSHMNIMHYIVGHTHYWGAMMLLIAHFPAFSSSDSKTTFSPLEFCHIIGMFLYLYGFIVQHQSLRILAGLRSDRGKDAQKHKMPAGGMFEVVSCPHMMAEVLVYVGILFVLQKHTGWLAVTVWVICNQIQVALMNHKWYQETFKDYPRNRKAIFPGVL</sequence>
<dbReference type="Pfam" id="PF02544">
    <property type="entry name" value="Steroid_dh"/>
    <property type="match status" value="1"/>
</dbReference>
<keyword evidence="12" id="KW-1185">Reference proteome</keyword>
<evidence type="ECO:0000256" key="3">
    <source>
        <dbReference type="ARBA" id="ARBA00022692"/>
    </source>
</evidence>
<keyword evidence="9" id="KW-0560">Oxidoreductase</keyword>
<comment type="function">
    <text evidence="9">Plays a key role in early steps of protein N-linked glycosylation by being involved in the conversion of polyprenol into dolichol. Acts as a polyprenal reductase that mediates the reduction of polyprenal into dolichal in a NADP-dependent mechanism. Dolichols are required for the synthesis of dolichol-linked monosaccharides and the oligosaccharide precursor used for N-glycosylation.</text>
</comment>
<protein>
    <recommendedName>
        <fullName evidence="7 9">Polyprenal reductase</fullName>
        <ecNumber evidence="2 9">1.3.1.94</ecNumber>
    </recommendedName>
</protein>
<dbReference type="GO" id="GO:0005789">
    <property type="term" value="C:endoplasmic reticulum membrane"/>
    <property type="evidence" value="ECO:0007669"/>
    <property type="project" value="UniProtKB-SubCell"/>
</dbReference>
<keyword evidence="4 9" id="KW-1133">Transmembrane helix</keyword>
<evidence type="ECO:0000259" key="10">
    <source>
        <dbReference type="Pfam" id="PF02544"/>
    </source>
</evidence>
<gene>
    <name evidence="11" type="primary">SRD5A3</name>
    <name evidence="11" type="ORF">SK128_013163</name>
</gene>
<feature type="transmembrane region" description="Helical" evidence="9">
    <location>
        <begin position="55"/>
        <end position="74"/>
    </location>
</feature>
<organism evidence="11 12">
    <name type="scientific">Halocaridina rubra</name>
    <name type="common">Hawaiian red shrimp</name>
    <dbReference type="NCBI Taxonomy" id="373956"/>
    <lineage>
        <taxon>Eukaryota</taxon>
        <taxon>Metazoa</taxon>
        <taxon>Ecdysozoa</taxon>
        <taxon>Arthropoda</taxon>
        <taxon>Crustacea</taxon>
        <taxon>Multicrustacea</taxon>
        <taxon>Malacostraca</taxon>
        <taxon>Eumalacostraca</taxon>
        <taxon>Eucarida</taxon>
        <taxon>Decapoda</taxon>
        <taxon>Pleocyemata</taxon>
        <taxon>Caridea</taxon>
        <taxon>Atyoidea</taxon>
        <taxon>Atyidae</taxon>
        <taxon>Halocaridina</taxon>
    </lineage>
</organism>
<feature type="transmembrane region" description="Helical" evidence="9">
    <location>
        <begin position="136"/>
        <end position="158"/>
    </location>
</feature>
<keyword evidence="5 9" id="KW-0472">Membrane</keyword>
<evidence type="ECO:0000256" key="2">
    <source>
        <dbReference type="ARBA" id="ARBA00012522"/>
    </source>
</evidence>
<evidence type="ECO:0000256" key="4">
    <source>
        <dbReference type="ARBA" id="ARBA00022989"/>
    </source>
</evidence>
<dbReference type="EMBL" id="JAXCGZ010011404">
    <property type="protein sequence ID" value="KAK7074947.1"/>
    <property type="molecule type" value="Genomic_DNA"/>
</dbReference>
<evidence type="ECO:0000313" key="12">
    <source>
        <dbReference type="Proteomes" id="UP001381693"/>
    </source>
</evidence>
<dbReference type="PANTHER" id="PTHR14624:SF0">
    <property type="entry name" value="POLYPRENOL REDUCTASE"/>
    <property type="match status" value="1"/>
</dbReference>
<evidence type="ECO:0000256" key="7">
    <source>
        <dbReference type="ARBA" id="ARBA00047186"/>
    </source>
</evidence>
<dbReference type="EC" id="1.3.1.94" evidence="2 9"/>